<dbReference type="Gene3D" id="3.30.2010.10">
    <property type="entry name" value="Metalloproteases ('zincins'), catalytic domain"/>
    <property type="match status" value="1"/>
</dbReference>
<evidence type="ECO:0000313" key="3">
    <source>
        <dbReference type="EMBL" id="MFL0194139.1"/>
    </source>
</evidence>
<sequence>MYQLINCLDNLFKTVLQVSITSSIIITLILIISKLLKGKLGVKFQYALWFIVIFRLLIPTLPKSSFSIFNLSSKIIGIPYLAFTSKENTFRNILSYNDEKIKQIYNTDIMLNNLASINFNNPKAVFFHWSALTILCAVWIFVMFIISLYILSVDIKFKNKLKKQTPLCNKEIIDILHHCKKQMQINSHISIITTEEIKSPALFGYFKPIILLPENILRVLPINKLRYVFLHELSHFKRKDILVNWIISILRIIHWFNPLIQYGLKKMYEDMEICCDSLALSYTSNEEKKEYGLTIINLIEKLSKPNKLIGASSITNSKSEVKRRIIMIKLFSKKSYKISILAIGALIILGCATLTNAQALALKNIKAIYADKIDYPFINDPNLVGRWASVDFVNDIEDFKVGAKSYNGDLYVKELNFTSDGKVSKTVFTWTKNHILNPADKTDSKYVIKNIDGSTYMFFEWKSGDYTMLGMKPSYYVLKKISSIPSLTTNIQGKEVTTKTDKIDYPFVNDSKVIGKWESVDFIEKIQDFKPGVQQWSGDLFIDDLIFNNNGKIDIKVSNNNTVSSTFSWTKGLIINTDIKTASKYVIQKINGTNYMFFEWKNGDYVERGAVPYYYVLKQVN</sequence>
<feature type="transmembrane region" description="Helical" evidence="1">
    <location>
        <begin position="12"/>
        <end position="32"/>
    </location>
</feature>
<dbReference type="EMBL" id="JBJHZX010000001">
    <property type="protein sequence ID" value="MFL0194139.1"/>
    <property type="molecule type" value="Genomic_DNA"/>
</dbReference>
<keyword evidence="1" id="KW-1133">Transmembrane helix</keyword>
<evidence type="ECO:0000313" key="4">
    <source>
        <dbReference type="Proteomes" id="UP001623660"/>
    </source>
</evidence>
<feature type="transmembrane region" description="Helical" evidence="1">
    <location>
        <begin position="126"/>
        <end position="151"/>
    </location>
</feature>
<evidence type="ECO:0000256" key="1">
    <source>
        <dbReference type="SAM" id="Phobius"/>
    </source>
</evidence>
<organism evidence="3 4">
    <name type="scientific">Candidatus Clostridium eludens</name>
    <dbReference type="NCBI Taxonomy" id="3381663"/>
    <lineage>
        <taxon>Bacteria</taxon>
        <taxon>Bacillati</taxon>
        <taxon>Bacillota</taxon>
        <taxon>Clostridia</taxon>
        <taxon>Eubacteriales</taxon>
        <taxon>Clostridiaceae</taxon>
        <taxon>Clostridium</taxon>
    </lineage>
</organism>
<keyword evidence="4" id="KW-1185">Reference proteome</keyword>
<dbReference type="CDD" id="cd07341">
    <property type="entry name" value="M56_BlaR1_MecR1_like"/>
    <property type="match status" value="1"/>
</dbReference>
<dbReference type="InterPro" id="IPR052173">
    <property type="entry name" value="Beta-lactam_resp_regulator"/>
</dbReference>
<dbReference type="PANTHER" id="PTHR34978:SF3">
    <property type="entry name" value="SLR0241 PROTEIN"/>
    <property type="match status" value="1"/>
</dbReference>
<dbReference type="InterPro" id="IPR008756">
    <property type="entry name" value="Peptidase_M56"/>
</dbReference>
<gene>
    <name evidence="3" type="ORF">ACJDU8_00825</name>
</gene>
<comment type="caution">
    <text evidence="3">The sequence shown here is derived from an EMBL/GenBank/DDBJ whole genome shotgun (WGS) entry which is preliminary data.</text>
</comment>
<reference evidence="3 4" key="1">
    <citation type="submission" date="2024-11" db="EMBL/GenBank/DDBJ databases">
        <authorList>
            <person name="Heng Y.C."/>
            <person name="Lim A.C.H."/>
            <person name="Lee J.K.Y."/>
            <person name="Kittelmann S."/>
        </authorList>
    </citation>
    <scope>NUCLEOTIDE SEQUENCE [LARGE SCALE GENOMIC DNA]</scope>
    <source>
        <strain evidence="3 4">WILCCON 0269</strain>
    </source>
</reference>
<feature type="domain" description="Peptidase M56" evidence="2">
    <location>
        <begin position="14"/>
        <end position="328"/>
    </location>
</feature>
<dbReference type="Pfam" id="PF05569">
    <property type="entry name" value="Peptidase_M56"/>
    <property type="match status" value="1"/>
</dbReference>
<protein>
    <submittedName>
        <fullName evidence="3">M56 family metallopeptidase</fullName>
    </submittedName>
</protein>
<dbReference type="Proteomes" id="UP001623660">
    <property type="component" value="Unassembled WGS sequence"/>
</dbReference>
<feature type="transmembrane region" description="Helical" evidence="1">
    <location>
        <begin position="336"/>
        <end position="355"/>
    </location>
</feature>
<dbReference type="PANTHER" id="PTHR34978">
    <property type="entry name" value="POSSIBLE SENSOR-TRANSDUCER PROTEIN BLAR"/>
    <property type="match status" value="1"/>
</dbReference>
<keyword evidence="1" id="KW-0472">Membrane</keyword>
<accession>A0ABW8SG29</accession>
<feature type="transmembrane region" description="Helical" evidence="1">
    <location>
        <begin position="44"/>
        <end position="62"/>
    </location>
</feature>
<keyword evidence="1" id="KW-0812">Transmembrane</keyword>
<evidence type="ECO:0000259" key="2">
    <source>
        <dbReference type="Pfam" id="PF05569"/>
    </source>
</evidence>
<name>A0ABW8SG29_9CLOT</name>
<proteinExistence type="predicted"/>
<dbReference type="RefSeq" id="WP_406790258.1">
    <property type="nucleotide sequence ID" value="NZ_JBJHZX010000001.1"/>
</dbReference>